<dbReference type="EMBL" id="JBBMEX010000010">
    <property type="protein sequence ID" value="MEQ2558279.1"/>
    <property type="molecule type" value="Genomic_DNA"/>
</dbReference>
<dbReference type="InterPro" id="IPR036721">
    <property type="entry name" value="RCK_C_sf"/>
</dbReference>
<dbReference type="SUPFAM" id="SSF116726">
    <property type="entry name" value="TrkA C-terminal domain-like"/>
    <property type="match status" value="2"/>
</dbReference>
<keyword evidence="6" id="KW-0406">Ion transport</keyword>
<evidence type="ECO:0000256" key="2">
    <source>
        <dbReference type="ARBA" id="ARBA00022448"/>
    </source>
</evidence>
<evidence type="ECO:0000256" key="3">
    <source>
        <dbReference type="ARBA" id="ARBA00022538"/>
    </source>
</evidence>
<name>A0ABV1HEZ8_9FIRM</name>
<dbReference type="Gene3D" id="3.40.50.720">
    <property type="entry name" value="NAD(P)-binding Rossmann-like Domain"/>
    <property type="match status" value="2"/>
</dbReference>
<keyword evidence="4" id="KW-0630">Potassium</keyword>
<evidence type="ECO:0000256" key="1">
    <source>
        <dbReference type="ARBA" id="ARBA00017378"/>
    </source>
</evidence>
<dbReference type="NCBIfam" id="NF007039">
    <property type="entry name" value="PRK09496.3-2"/>
    <property type="match status" value="1"/>
</dbReference>
<dbReference type="NCBIfam" id="NF007031">
    <property type="entry name" value="PRK09496.1-2"/>
    <property type="match status" value="1"/>
</dbReference>
<evidence type="ECO:0000259" key="8">
    <source>
        <dbReference type="PROSITE" id="PS51202"/>
    </source>
</evidence>
<dbReference type="PANTHER" id="PTHR43833:SF5">
    <property type="entry name" value="TRK SYSTEM POTASSIUM UPTAKE PROTEIN TRKA"/>
    <property type="match status" value="1"/>
</dbReference>
<organism evidence="9 10">
    <name type="scientific">Maccoyibacter intestinihominis</name>
    <dbReference type="NCBI Taxonomy" id="3133499"/>
    <lineage>
        <taxon>Bacteria</taxon>
        <taxon>Bacillati</taxon>
        <taxon>Bacillota</taxon>
        <taxon>Clostridia</taxon>
        <taxon>Lachnospirales</taxon>
        <taxon>Lachnospiraceae</taxon>
        <taxon>Maccoyibacter</taxon>
    </lineage>
</organism>
<dbReference type="Pfam" id="PF02254">
    <property type="entry name" value="TrkA_N"/>
    <property type="match status" value="2"/>
</dbReference>
<keyword evidence="5" id="KW-0520">NAD</keyword>
<dbReference type="Pfam" id="PF02080">
    <property type="entry name" value="TrkA_C"/>
    <property type="match status" value="2"/>
</dbReference>
<dbReference type="PROSITE" id="PS51202">
    <property type="entry name" value="RCK_C"/>
    <property type="match status" value="2"/>
</dbReference>
<protein>
    <recommendedName>
        <fullName evidence="1">Trk system potassium uptake protein TrkA</fullName>
    </recommendedName>
</protein>
<evidence type="ECO:0000313" key="10">
    <source>
        <dbReference type="Proteomes" id="UP001454489"/>
    </source>
</evidence>
<dbReference type="RefSeq" id="WP_353531123.1">
    <property type="nucleotide sequence ID" value="NZ_JBBMEX010000010.1"/>
</dbReference>
<accession>A0ABV1HEZ8</accession>
<evidence type="ECO:0000256" key="6">
    <source>
        <dbReference type="ARBA" id="ARBA00023065"/>
    </source>
</evidence>
<evidence type="ECO:0000313" key="9">
    <source>
        <dbReference type="EMBL" id="MEQ2558279.1"/>
    </source>
</evidence>
<gene>
    <name evidence="9" type="primary">trkA</name>
    <name evidence="9" type="ORF">WMO43_10420</name>
</gene>
<dbReference type="InterPro" id="IPR003148">
    <property type="entry name" value="RCK_N"/>
</dbReference>
<comment type="caution">
    <text evidence="9">The sequence shown here is derived from an EMBL/GenBank/DDBJ whole genome shotgun (WGS) entry which is preliminary data.</text>
</comment>
<feature type="domain" description="RCK C-terminal" evidence="8">
    <location>
        <begin position="370"/>
        <end position="451"/>
    </location>
</feature>
<dbReference type="Proteomes" id="UP001454489">
    <property type="component" value="Unassembled WGS sequence"/>
</dbReference>
<feature type="domain" description="RCK C-terminal" evidence="8">
    <location>
        <begin position="140"/>
        <end position="223"/>
    </location>
</feature>
<dbReference type="PANTHER" id="PTHR43833">
    <property type="entry name" value="POTASSIUM CHANNEL PROTEIN 2-RELATED-RELATED"/>
    <property type="match status" value="1"/>
</dbReference>
<feature type="domain" description="RCK N-terminal" evidence="7">
    <location>
        <begin position="227"/>
        <end position="344"/>
    </location>
</feature>
<evidence type="ECO:0000259" key="7">
    <source>
        <dbReference type="PROSITE" id="PS51201"/>
    </source>
</evidence>
<reference evidence="9 10" key="1">
    <citation type="submission" date="2024-03" db="EMBL/GenBank/DDBJ databases">
        <title>Human intestinal bacterial collection.</title>
        <authorList>
            <person name="Pauvert C."/>
            <person name="Hitch T.C.A."/>
            <person name="Clavel T."/>
        </authorList>
    </citation>
    <scope>NUCLEOTIDE SEQUENCE [LARGE SCALE GENOMIC DNA]</scope>
    <source>
        <strain evidence="9 10">CLA-AA-H185</strain>
    </source>
</reference>
<dbReference type="InterPro" id="IPR036291">
    <property type="entry name" value="NAD(P)-bd_dom_sf"/>
</dbReference>
<keyword evidence="2" id="KW-0813">Transport</keyword>
<dbReference type="NCBIfam" id="NF007033">
    <property type="entry name" value="PRK09496.1-5"/>
    <property type="match status" value="1"/>
</dbReference>
<keyword evidence="3" id="KW-0633">Potassium transport</keyword>
<dbReference type="Gene3D" id="3.30.70.1450">
    <property type="entry name" value="Regulator of K+ conductance, C-terminal domain"/>
    <property type="match status" value="2"/>
</dbReference>
<dbReference type="SUPFAM" id="SSF51735">
    <property type="entry name" value="NAD(P)-binding Rossmann-fold domains"/>
    <property type="match status" value="2"/>
</dbReference>
<sequence>MNIIIVGSGKVGYTLAQHLNAEGHEITVIDSDEEKIKDLSSEMDIYCVLGNGTSYRTQKEAGIEKADLLISVANQDEVNLLSCLIAKKAGNCQTIARVRNPEYYDEIGYIREELGLSMSINPEWEAANEMARLIQYPSALAVEKFRGGMTLLRVVIPEKSVLNGMSVAEFAVKISRQILVCIVKRGKEIRIPDGNFVLMAGDAISVSLPIREATPFFKKIGVPANPIKSVMVAGGGMISFYLAKILQDTGVEVKIIEENKKRCEELSEALPHAMIIQGEAIDKELLLEEEIRETDAFAAMTDIDEENIMLSLYAKKVSHAKTMTKIDKIEFPEVVDDLGIDSLIVPKVITGVSIIRYVRAMQNTMGSNVQTLYRMIDGRVEALEFIVSKTAKVTNKPICELKIKKNLLICSIQRKGKLITPSGNDMLQSGDSVIIVTTNLGLDDIDDILEG</sequence>
<dbReference type="InterPro" id="IPR050721">
    <property type="entry name" value="Trk_Ktr_HKT_K-transport"/>
</dbReference>
<dbReference type="InterPro" id="IPR006037">
    <property type="entry name" value="RCK_C"/>
</dbReference>
<dbReference type="PRINTS" id="PR00335">
    <property type="entry name" value="KUPTAKETRKA"/>
</dbReference>
<feature type="domain" description="RCK N-terminal" evidence="7">
    <location>
        <begin position="1"/>
        <end position="120"/>
    </location>
</feature>
<evidence type="ECO:0000256" key="4">
    <source>
        <dbReference type="ARBA" id="ARBA00022958"/>
    </source>
</evidence>
<keyword evidence="10" id="KW-1185">Reference proteome</keyword>
<proteinExistence type="predicted"/>
<evidence type="ECO:0000256" key="5">
    <source>
        <dbReference type="ARBA" id="ARBA00023027"/>
    </source>
</evidence>
<dbReference type="InterPro" id="IPR006036">
    <property type="entry name" value="K_uptake_TrkA"/>
</dbReference>
<dbReference type="PROSITE" id="PS51201">
    <property type="entry name" value="RCK_N"/>
    <property type="match status" value="2"/>
</dbReference>